<dbReference type="Gene3D" id="3.40.50.12780">
    <property type="entry name" value="N-terminal domain of ligase-like"/>
    <property type="match status" value="1"/>
</dbReference>
<dbReference type="InterPro" id="IPR000873">
    <property type="entry name" value="AMP-dep_synth/lig_dom"/>
</dbReference>
<gene>
    <name evidence="8" type="primary">LOC108562083</name>
</gene>
<comment type="subcellular location">
    <subcellularLocation>
        <location evidence="1">Peroxisome</location>
    </subcellularLocation>
</comment>
<protein>
    <submittedName>
        <fullName evidence="8">Luciferin 4-monooxygenase-like</fullName>
    </submittedName>
</protein>
<evidence type="ECO:0000256" key="1">
    <source>
        <dbReference type="ARBA" id="ARBA00004275"/>
    </source>
</evidence>
<evidence type="ECO:0000256" key="3">
    <source>
        <dbReference type="ARBA" id="ARBA00022598"/>
    </source>
</evidence>
<dbReference type="RefSeq" id="XP_017775777.1">
    <property type="nucleotide sequence ID" value="XM_017920288.1"/>
</dbReference>
<dbReference type="InterPro" id="IPR025110">
    <property type="entry name" value="AMP-bd_C"/>
</dbReference>
<reference evidence="8" key="1">
    <citation type="submission" date="2025-08" db="UniProtKB">
        <authorList>
            <consortium name="RefSeq"/>
        </authorList>
    </citation>
    <scope>IDENTIFICATION</scope>
    <source>
        <tissue evidence="8">Whole Larva</tissue>
    </source>
</reference>
<evidence type="ECO:0000313" key="7">
    <source>
        <dbReference type="Proteomes" id="UP000695000"/>
    </source>
</evidence>
<dbReference type="InterPro" id="IPR045851">
    <property type="entry name" value="AMP-bd_C_sf"/>
</dbReference>
<feature type="domain" description="AMP-dependent synthetase/ligase" evidence="5">
    <location>
        <begin position="39"/>
        <end position="387"/>
    </location>
</feature>
<keyword evidence="4" id="KW-0576">Peroxisome</keyword>
<comment type="similarity">
    <text evidence="2">Belongs to the ATP-dependent AMP-binding enzyme family.</text>
</comment>
<keyword evidence="3" id="KW-0436">Ligase</keyword>
<dbReference type="Pfam" id="PF13193">
    <property type="entry name" value="AMP-binding_C"/>
    <property type="match status" value="1"/>
</dbReference>
<dbReference type="GeneID" id="108562083"/>
<dbReference type="PROSITE" id="PS00455">
    <property type="entry name" value="AMP_BINDING"/>
    <property type="match status" value="1"/>
</dbReference>
<evidence type="ECO:0000259" key="5">
    <source>
        <dbReference type="Pfam" id="PF00501"/>
    </source>
</evidence>
<dbReference type="Pfam" id="PF00501">
    <property type="entry name" value="AMP-binding"/>
    <property type="match status" value="1"/>
</dbReference>
<keyword evidence="7" id="KW-1185">Reference proteome</keyword>
<name>A0ABM1MMH7_NICVS</name>
<evidence type="ECO:0000256" key="2">
    <source>
        <dbReference type="ARBA" id="ARBA00006432"/>
    </source>
</evidence>
<feature type="domain" description="AMP-binding enzyme C-terminal" evidence="6">
    <location>
        <begin position="436"/>
        <end position="513"/>
    </location>
</feature>
<evidence type="ECO:0000259" key="6">
    <source>
        <dbReference type="Pfam" id="PF13193"/>
    </source>
</evidence>
<sequence length="525" mass="59890">MEHIKLIPDWTYDESTKIISTPDNPFVPHPKGLGHLLFESMKKHSKNVAQINGETGELDYYSSFFERSLRTAIEMKSRGIKPKDVVSVCSHNHMNSHLPLISAAFVGAHLAALDPALSEEDIKHLVNEVDLKLIFVDEKSEATIRKVVNESKLSTQIIVFERDFGEFVEPKKDEEEFQPFIPDSLDETALILFSSGTTGLPKGVCLSHAYILYYSNDQVLDVSLAFTSLYWISVTILMTTIIIQGKARLVCKRFDSKQIWYDINEFKVNYLFLSPYYTNQMVENKPEDFTSSLIAMVIAGNQMSSEELKTARAAMPNTVVFFCYGQTELTFLANPLYEIVWTKPNSVGCPVTGVTYKIVDPETEQTVGLNESGELRVKCKYVMNGYYKKDSRDAWDEDGFLKTGDVCYFDKDFCLYVVDRVKEMFKFREIHYVPAKVECLLQKHPEIEMSVIVGVPHPEDQNHALAVVVRKEGSKIESQEIIDYVDKHIDNDVLKLRAGVKFVERMPLTPSGKINRRTLKKMFTK</sequence>
<dbReference type="PANTHER" id="PTHR24096:SF149">
    <property type="entry name" value="AMP-BINDING DOMAIN-CONTAINING PROTEIN-RELATED"/>
    <property type="match status" value="1"/>
</dbReference>
<evidence type="ECO:0000256" key="4">
    <source>
        <dbReference type="ARBA" id="ARBA00023140"/>
    </source>
</evidence>
<dbReference type="InterPro" id="IPR042099">
    <property type="entry name" value="ANL_N_sf"/>
</dbReference>
<accession>A0ABM1MMH7</accession>
<dbReference type="SUPFAM" id="SSF56801">
    <property type="entry name" value="Acetyl-CoA synthetase-like"/>
    <property type="match status" value="1"/>
</dbReference>
<evidence type="ECO:0000313" key="8">
    <source>
        <dbReference type="RefSeq" id="XP_017775777.1"/>
    </source>
</evidence>
<dbReference type="Proteomes" id="UP000695000">
    <property type="component" value="Unplaced"/>
</dbReference>
<dbReference type="PANTHER" id="PTHR24096">
    <property type="entry name" value="LONG-CHAIN-FATTY-ACID--COA LIGASE"/>
    <property type="match status" value="1"/>
</dbReference>
<dbReference type="Gene3D" id="3.30.300.30">
    <property type="match status" value="1"/>
</dbReference>
<proteinExistence type="inferred from homology"/>
<organism evidence="7 8">
    <name type="scientific">Nicrophorus vespilloides</name>
    <name type="common">Boreal carrion beetle</name>
    <dbReference type="NCBI Taxonomy" id="110193"/>
    <lineage>
        <taxon>Eukaryota</taxon>
        <taxon>Metazoa</taxon>
        <taxon>Ecdysozoa</taxon>
        <taxon>Arthropoda</taxon>
        <taxon>Hexapoda</taxon>
        <taxon>Insecta</taxon>
        <taxon>Pterygota</taxon>
        <taxon>Neoptera</taxon>
        <taxon>Endopterygota</taxon>
        <taxon>Coleoptera</taxon>
        <taxon>Polyphaga</taxon>
        <taxon>Staphyliniformia</taxon>
        <taxon>Silphidae</taxon>
        <taxon>Nicrophorinae</taxon>
        <taxon>Nicrophorus</taxon>
    </lineage>
</organism>
<dbReference type="InterPro" id="IPR020845">
    <property type="entry name" value="AMP-binding_CS"/>
</dbReference>